<sequence>MKKNIFHELVTINENISLKYINLAFSDKIMNRVQTIFGGFHLINDTVIGHLSDEKSRKLINYYNDINLNDSYYELNKDIELFLYQMIKELIYHQSKDTNIYPNWFKSLLLEIQDLNKIKETKDIFIISPYSKQYTIKKFHEYLNMTPSQYLNKKNR</sequence>
<name>B0N615_9FIRM</name>
<reference evidence="1" key="1">
    <citation type="submission" date="2007-11" db="EMBL/GenBank/DDBJ databases">
        <authorList>
            <person name="Fulton L."/>
            <person name="Clifton S."/>
            <person name="Fulton B."/>
            <person name="Xu J."/>
            <person name="Minx P."/>
            <person name="Pepin K.H."/>
            <person name="Johnson M."/>
            <person name="Thiruvilangam P."/>
            <person name="Bhonagiri V."/>
            <person name="Nash W.E."/>
            <person name="Mardis E.R."/>
            <person name="Wilson R.K."/>
        </authorList>
    </citation>
    <scope>NUCLEOTIDE SEQUENCE [LARGE SCALE GENOMIC DNA]</scope>
    <source>
        <strain evidence="1">DSM 1402</strain>
    </source>
</reference>
<protein>
    <submittedName>
        <fullName evidence="1">Uncharacterized protein</fullName>
    </submittedName>
</protein>
<accession>B0N615</accession>
<gene>
    <name evidence="1" type="ORF">CLORAM_02034</name>
</gene>
<reference evidence="1" key="2">
    <citation type="submission" date="2014-06" db="EMBL/GenBank/DDBJ databases">
        <title>Draft genome sequence of Clostridium ramosum(DSM 1402).</title>
        <authorList>
            <person name="Sudarsanam P."/>
            <person name="Ley R."/>
            <person name="Guruge J."/>
            <person name="Turnbaugh P.J."/>
            <person name="Mahowald M."/>
            <person name="Liep D."/>
            <person name="Gordon J."/>
        </authorList>
    </citation>
    <scope>NUCLEOTIDE SEQUENCE</scope>
    <source>
        <strain evidence="1">DSM 1402</strain>
    </source>
</reference>
<dbReference type="EMBL" id="ABFX02000008">
    <property type="protein sequence ID" value="EDS17253.1"/>
    <property type="molecule type" value="Genomic_DNA"/>
</dbReference>
<dbReference type="Proteomes" id="UP000005798">
    <property type="component" value="Unassembled WGS sequence"/>
</dbReference>
<dbReference type="RefSeq" id="WP_003537761.1">
    <property type="nucleotide sequence ID" value="NZ_CP036346.1"/>
</dbReference>
<dbReference type="HOGENOM" id="CLU_118346_0_0_9"/>
<organism evidence="1 2">
    <name type="scientific">Thomasclavelia ramosa DSM 1402</name>
    <dbReference type="NCBI Taxonomy" id="445974"/>
    <lineage>
        <taxon>Bacteria</taxon>
        <taxon>Bacillati</taxon>
        <taxon>Bacillota</taxon>
        <taxon>Erysipelotrichia</taxon>
        <taxon>Erysipelotrichales</taxon>
        <taxon>Coprobacillaceae</taxon>
        <taxon>Thomasclavelia</taxon>
    </lineage>
</organism>
<evidence type="ECO:0000313" key="1">
    <source>
        <dbReference type="EMBL" id="EDS17253.1"/>
    </source>
</evidence>
<dbReference type="AlphaFoldDB" id="B0N615"/>
<comment type="caution">
    <text evidence="1">The sequence shown here is derived from an EMBL/GenBank/DDBJ whole genome shotgun (WGS) entry which is preliminary data.</text>
</comment>
<evidence type="ECO:0000313" key="2">
    <source>
        <dbReference type="Proteomes" id="UP000005798"/>
    </source>
</evidence>
<keyword evidence="2" id="KW-1185">Reference proteome</keyword>
<proteinExistence type="predicted"/>